<dbReference type="STRING" id="5627.A0A1C7MB01"/>
<feature type="domain" description="BTB" evidence="2">
    <location>
        <begin position="121"/>
        <end position="191"/>
    </location>
</feature>
<dbReference type="InterPro" id="IPR000210">
    <property type="entry name" value="BTB/POZ_dom"/>
</dbReference>
<feature type="compositionally biased region" description="Polar residues" evidence="1">
    <location>
        <begin position="90"/>
        <end position="111"/>
    </location>
</feature>
<dbReference type="OrthoDB" id="3164835at2759"/>
<dbReference type="Proteomes" id="UP000092993">
    <property type="component" value="Unassembled WGS sequence"/>
</dbReference>
<feature type="region of interest" description="Disordered" evidence="1">
    <location>
        <begin position="90"/>
        <end position="113"/>
    </location>
</feature>
<organism evidence="3 4">
    <name type="scientific">Grifola frondosa</name>
    <name type="common">Maitake</name>
    <name type="synonym">Polyporus frondosus</name>
    <dbReference type="NCBI Taxonomy" id="5627"/>
    <lineage>
        <taxon>Eukaryota</taxon>
        <taxon>Fungi</taxon>
        <taxon>Dikarya</taxon>
        <taxon>Basidiomycota</taxon>
        <taxon>Agaricomycotina</taxon>
        <taxon>Agaricomycetes</taxon>
        <taxon>Polyporales</taxon>
        <taxon>Grifolaceae</taxon>
        <taxon>Grifola</taxon>
    </lineage>
</organism>
<dbReference type="AlphaFoldDB" id="A0A1C7MB01"/>
<evidence type="ECO:0000259" key="2">
    <source>
        <dbReference type="PROSITE" id="PS50097"/>
    </source>
</evidence>
<evidence type="ECO:0000256" key="1">
    <source>
        <dbReference type="SAM" id="MobiDB-lite"/>
    </source>
</evidence>
<reference evidence="3 4" key="1">
    <citation type="submission" date="2016-03" db="EMBL/GenBank/DDBJ databases">
        <title>Whole genome sequencing of Grifola frondosa 9006-11.</title>
        <authorList>
            <person name="Min B."/>
            <person name="Park H."/>
            <person name="Kim J.-G."/>
            <person name="Cho H."/>
            <person name="Oh Y.-L."/>
            <person name="Kong W.-S."/>
            <person name="Choi I.-G."/>
        </authorList>
    </citation>
    <scope>NUCLEOTIDE SEQUENCE [LARGE SCALE GENOMIC DNA]</scope>
    <source>
        <strain evidence="3 4">9006-11</strain>
    </source>
</reference>
<proteinExistence type="predicted"/>
<sequence length="191" mass="20771">MEDATDFLTARLASLATDNPLRIYVMACTFDLDDVAQLAAKEVLRQKAYTTTAVIPELDTITAGVYYRLLRYCGSNGLAEEVLSFVHPPAQSSPGIDSAAQNGDTSRSITNAPHPFDREDADIVLCSSDLVHFRVHSAILRMASPYLRDKLTESSQELPDCCKESTTALRSLPVITLAEDSLTISSLGCLL</sequence>
<name>A0A1C7MB01_GRIFR</name>
<gene>
    <name evidence="3" type="ORF">A0H81_06248</name>
</gene>
<dbReference type="EMBL" id="LUGG01000006">
    <property type="protein sequence ID" value="OBZ74093.1"/>
    <property type="molecule type" value="Genomic_DNA"/>
</dbReference>
<keyword evidence="4" id="KW-1185">Reference proteome</keyword>
<evidence type="ECO:0000313" key="3">
    <source>
        <dbReference type="EMBL" id="OBZ74093.1"/>
    </source>
</evidence>
<protein>
    <recommendedName>
        <fullName evidence="2">BTB domain-containing protein</fullName>
    </recommendedName>
</protein>
<dbReference type="PROSITE" id="PS50097">
    <property type="entry name" value="BTB"/>
    <property type="match status" value="1"/>
</dbReference>
<accession>A0A1C7MB01</accession>
<evidence type="ECO:0000313" key="4">
    <source>
        <dbReference type="Proteomes" id="UP000092993"/>
    </source>
</evidence>
<comment type="caution">
    <text evidence="3">The sequence shown here is derived from an EMBL/GenBank/DDBJ whole genome shotgun (WGS) entry which is preliminary data.</text>
</comment>